<feature type="non-terminal residue" evidence="1">
    <location>
        <position position="139"/>
    </location>
</feature>
<proteinExistence type="predicted"/>
<protein>
    <submittedName>
        <fullName evidence="1">Uncharacterized protein</fullName>
    </submittedName>
</protein>
<dbReference type="EMBL" id="MU277040">
    <property type="protein sequence ID" value="KAI0037355.1"/>
    <property type="molecule type" value="Genomic_DNA"/>
</dbReference>
<reference evidence="1" key="1">
    <citation type="submission" date="2021-02" db="EMBL/GenBank/DDBJ databases">
        <authorList>
            <consortium name="DOE Joint Genome Institute"/>
            <person name="Ahrendt S."/>
            <person name="Looney B.P."/>
            <person name="Miyauchi S."/>
            <person name="Morin E."/>
            <person name="Drula E."/>
            <person name="Courty P.E."/>
            <person name="Chicoki N."/>
            <person name="Fauchery L."/>
            <person name="Kohler A."/>
            <person name="Kuo A."/>
            <person name="Labutti K."/>
            <person name="Pangilinan J."/>
            <person name="Lipzen A."/>
            <person name="Riley R."/>
            <person name="Andreopoulos W."/>
            <person name="He G."/>
            <person name="Johnson J."/>
            <person name="Barry K.W."/>
            <person name="Grigoriev I.V."/>
            <person name="Nagy L."/>
            <person name="Hibbett D."/>
            <person name="Henrissat B."/>
            <person name="Matheny P.B."/>
            <person name="Labbe J."/>
            <person name="Martin F."/>
        </authorList>
    </citation>
    <scope>NUCLEOTIDE SEQUENCE</scope>
    <source>
        <strain evidence="1">FP105234-sp</strain>
    </source>
</reference>
<organism evidence="1 2">
    <name type="scientific">Auriscalpium vulgare</name>
    <dbReference type="NCBI Taxonomy" id="40419"/>
    <lineage>
        <taxon>Eukaryota</taxon>
        <taxon>Fungi</taxon>
        <taxon>Dikarya</taxon>
        <taxon>Basidiomycota</taxon>
        <taxon>Agaricomycotina</taxon>
        <taxon>Agaricomycetes</taxon>
        <taxon>Russulales</taxon>
        <taxon>Auriscalpiaceae</taxon>
        <taxon>Auriscalpium</taxon>
    </lineage>
</organism>
<evidence type="ECO:0000313" key="2">
    <source>
        <dbReference type="Proteomes" id="UP000814033"/>
    </source>
</evidence>
<gene>
    <name evidence="1" type="ORF">FA95DRAFT_1529476</name>
</gene>
<name>A0ACB8R0C0_9AGAM</name>
<dbReference type="Proteomes" id="UP000814033">
    <property type="component" value="Unassembled WGS sequence"/>
</dbReference>
<accession>A0ACB8R0C0</accession>
<comment type="caution">
    <text evidence="1">The sequence shown here is derived from an EMBL/GenBank/DDBJ whole genome shotgun (WGS) entry which is preliminary data.</text>
</comment>
<evidence type="ECO:0000313" key="1">
    <source>
        <dbReference type="EMBL" id="KAI0037355.1"/>
    </source>
</evidence>
<reference evidence="1" key="2">
    <citation type="journal article" date="2022" name="New Phytol.">
        <title>Evolutionary transition to the ectomycorrhizal habit in the genomes of a hyperdiverse lineage of mushroom-forming fungi.</title>
        <authorList>
            <person name="Looney B."/>
            <person name="Miyauchi S."/>
            <person name="Morin E."/>
            <person name="Drula E."/>
            <person name="Courty P.E."/>
            <person name="Kohler A."/>
            <person name="Kuo A."/>
            <person name="LaButti K."/>
            <person name="Pangilinan J."/>
            <person name="Lipzen A."/>
            <person name="Riley R."/>
            <person name="Andreopoulos W."/>
            <person name="He G."/>
            <person name="Johnson J."/>
            <person name="Nolan M."/>
            <person name="Tritt A."/>
            <person name="Barry K.W."/>
            <person name="Grigoriev I.V."/>
            <person name="Nagy L.G."/>
            <person name="Hibbett D."/>
            <person name="Henrissat B."/>
            <person name="Matheny P.B."/>
            <person name="Labbe J."/>
            <person name="Martin F.M."/>
        </authorList>
    </citation>
    <scope>NUCLEOTIDE SEQUENCE</scope>
    <source>
        <strain evidence="1">FP105234-sp</strain>
    </source>
</reference>
<keyword evidence="2" id="KW-1185">Reference proteome</keyword>
<sequence>MTKTRGISTEPLSRNTYLLPTYGAYVVFTLNPAATLEALEDPVATEQAAAMNPRKYVGYISSVLDLPLPERRYHECTCYILSNSLPVVSDTDHTDEAMCVPIAPATHPGGRRALSPTPPLPWVGLYHHTLDAIALRVTT</sequence>